<dbReference type="CDD" id="cd06171">
    <property type="entry name" value="Sigma70_r4"/>
    <property type="match status" value="1"/>
</dbReference>
<dbReference type="InterPro" id="IPR013325">
    <property type="entry name" value="RNA_pol_sigma_r2"/>
</dbReference>
<dbReference type="InterPro" id="IPR039425">
    <property type="entry name" value="RNA_pol_sigma-70-like"/>
</dbReference>
<evidence type="ECO:0000256" key="5">
    <source>
        <dbReference type="ARBA" id="ARBA00023163"/>
    </source>
</evidence>
<reference evidence="8 9" key="1">
    <citation type="submission" date="2015-09" db="EMBL/GenBank/DDBJ databases">
        <title>Sorangium comparison.</title>
        <authorList>
            <person name="Zaburannyi N."/>
            <person name="Bunk B."/>
            <person name="Overmann J."/>
            <person name="Mueller R."/>
        </authorList>
    </citation>
    <scope>NUCLEOTIDE SEQUENCE [LARGE SCALE GENOMIC DNA]</scope>
    <source>
        <strain evidence="8 9">So ce836</strain>
    </source>
</reference>
<sequence>MRARLKLIQSPPAPRGGAFVGDDAELVQAFLRGDPEARDALYERHADHVHRVLYRILGFDRDLADLHHDVFVRALRSIAKLEDPRSLKGWLTMIAVHVARSSITRRRRQRWLWFLPGDELPEVASSGPSGEVLDAVRATYAALEALPAEERIAFALRFIDDMELTEVAAACATSLATVKRRLARAVARFEAEARRHPALEPWIEGGTRWANPSDR</sequence>
<evidence type="ECO:0000256" key="2">
    <source>
        <dbReference type="ARBA" id="ARBA00023015"/>
    </source>
</evidence>
<comment type="similarity">
    <text evidence="1">Belongs to the sigma-70 factor family. ECF subfamily.</text>
</comment>
<dbReference type="PANTHER" id="PTHR43133:SF8">
    <property type="entry name" value="RNA POLYMERASE SIGMA FACTOR HI_1459-RELATED"/>
    <property type="match status" value="1"/>
</dbReference>
<dbReference type="GO" id="GO:0016987">
    <property type="term" value="F:sigma factor activity"/>
    <property type="evidence" value="ECO:0007669"/>
    <property type="project" value="UniProtKB-KW"/>
</dbReference>
<dbReference type="InterPro" id="IPR007627">
    <property type="entry name" value="RNA_pol_sigma70_r2"/>
</dbReference>
<dbReference type="SUPFAM" id="SSF88659">
    <property type="entry name" value="Sigma3 and sigma4 domains of RNA polymerase sigma factors"/>
    <property type="match status" value="1"/>
</dbReference>
<evidence type="ECO:0000259" key="7">
    <source>
        <dbReference type="Pfam" id="PF08281"/>
    </source>
</evidence>
<dbReference type="InterPro" id="IPR014284">
    <property type="entry name" value="RNA_pol_sigma-70_dom"/>
</dbReference>
<dbReference type="Gene3D" id="1.10.1740.10">
    <property type="match status" value="1"/>
</dbReference>
<gene>
    <name evidence="8" type="ORF">SOCE836_052740</name>
</gene>
<dbReference type="RefSeq" id="WP_129576591.1">
    <property type="nucleotide sequence ID" value="NZ_CP012672.1"/>
</dbReference>
<name>A0A4P2QSY8_SORCE</name>
<dbReference type="PANTHER" id="PTHR43133">
    <property type="entry name" value="RNA POLYMERASE ECF-TYPE SIGMA FACTO"/>
    <property type="match status" value="1"/>
</dbReference>
<dbReference type="Pfam" id="PF04542">
    <property type="entry name" value="Sigma70_r2"/>
    <property type="match status" value="1"/>
</dbReference>
<keyword evidence="5" id="KW-0804">Transcription</keyword>
<feature type="domain" description="RNA polymerase sigma factor 70 region 4 type 2" evidence="7">
    <location>
        <begin position="140"/>
        <end position="188"/>
    </location>
</feature>
<protein>
    <submittedName>
        <fullName evidence="8">RNA polymerase sigma factor</fullName>
    </submittedName>
</protein>
<dbReference type="GO" id="GO:0006352">
    <property type="term" value="P:DNA-templated transcription initiation"/>
    <property type="evidence" value="ECO:0007669"/>
    <property type="project" value="InterPro"/>
</dbReference>
<dbReference type="Gene3D" id="1.10.10.10">
    <property type="entry name" value="Winged helix-like DNA-binding domain superfamily/Winged helix DNA-binding domain"/>
    <property type="match status" value="1"/>
</dbReference>
<organism evidence="8 9">
    <name type="scientific">Sorangium cellulosum</name>
    <name type="common">Polyangium cellulosum</name>
    <dbReference type="NCBI Taxonomy" id="56"/>
    <lineage>
        <taxon>Bacteria</taxon>
        <taxon>Pseudomonadati</taxon>
        <taxon>Myxococcota</taxon>
        <taxon>Polyangia</taxon>
        <taxon>Polyangiales</taxon>
        <taxon>Polyangiaceae</taxon>
        <taxon>Sorangium</taxon>
    </lineage>
</organism>
<dbReference type="Pfam" id="PF08281">
    <property type="entry name" value="Sigma70_r4_2"/>
    <property type="match status" value="1"/>
</dbReference>
<keyword evidence="2" id="KW-0805">Transcription regulation</keyword>
<dbReference type="AlphaFoldDB" id="A0A4P2QSY8"/>
<evidence type="ECO:0000259" key="6">
    <source>
        <dbReference type="Pfam" id="PF04542"/>
    </source>
</evidence>
<dbReference type="NCBIfam" id="TIGR02937">
    <property type="entry name" value="sigma70-ECF"/>
    <property type="match status" value="1"/>
</dbReference>
<accession>A0A4P2QSY8</accession>
<dbReference type="SUPFAM" id="SSF88946">
    <property type="entry name" value="Sigma2 domain of RNA polymerase sigma factors"/>
    <property type="match status" value="1"/>
</dbReference>
<dbReference type="InterPro" id="IPR013324">
    <property type="entry name" value="RNA_pol_sigma_r3/r4-like"/>
</dbReference>
<feature type="domain" description="RNA polymerase sigma-70 region 2" evidence="6">
    <location>
        <begin position="41"/>
        <end position="108"/>
    </location>
</feature>
<proteinExistence type="inferred from homology"/>
<dbReference type="GO" id="GO:0003677">
    <property type="term" value="F:DNA binding"/>
    <property type="evidence" value="ECO:0007669"/>
    <property type="project" value="UniProtKB-KW"/>
</dbReference>
<evidence type="ECO:0000256" key="3">
    <source>
        <dbReference type="ARBA" id="ARBA00023082"/>
    </source>
</evidence>
<dbReference type="InterPro" id="IPR036388">
    <property type="entry name" value="WH-like_DNA-bd_sf"/>
</dbReference>
<evidence type="ECO:0000256" key="4">
    <source>
        <dbReference type="ARBA" id="ARBA00023125"/>
    </source>
</evidence>
<keyword evidence="4" id="KW-0238">DNA-binding</keyword>
<dbReference type="EMBL" id="CP012672">
    <property type="protein sequence ID" value="AUX33121.1"/>
    <property type="molecule type" value="Genomic_DNA"/>
</dbReference>
<dbReference type="Proteomes" id="UP000295497">
    <property type="component" value="Chromosome"/>
</dbReference>
<evidence type="ECO:0000256" key="1">
    <source>
        <dbReference type="ARBA" id="ARBA00010641"/>
    </source>
</evidence>
<keyword evidence="3" id="KW-0731">Sigma factor</keyword>
<evidence type="ECO:0000313" key="9">
    <source>
        <dbReference type="Proteomes" id="UP000295497"/>
    </source>
</evidence>
<dbReference type="InterPro" id="IPR013249">
    <property type="entry name" value="RNA_pol_sigma70_r4_t2"/>
</dbReference>
<evidence type="ECO:0000313" key="8">
    <source>
        <dbReference type="EMBL" id="AUX33121.1"/>
    </source>
</evidence>